<organism evidence="3 4">
    <name type="scientific">Hibiscus syriacus</name>
    <name type="common">Rose of Sharon</name>
    <dbReference type="NCBI Taxonomy" id="106335"/>
    <lineage>
        <taxon>Eukaryota</taxon>
        <taxon>Viridiplantae</taxon>
        <taxon>Streptophyta</taxon>
        <taxon>Embryophyta</taxon>
        <taxon>Tracheophyta</taxon>
        <taxon>Spermatophyta</taxon>
        <taxon>Magnoliopsida</taxon>
        <taxon>eudicotyledons</taxon>
        <taxon>Gunneridae</taxon>
        <taxon>Pentapetalae</taxon>
        <taxon>rosids</taxon>
        <taxon>malvids</taxon>
        <taxon>Malvales</taxon>
        <taxon>Malvaceae</taxon>
        <taxon>Malvoideae</taxon>
        <taxon>Hibiscus</taxon>
    </lineage>
</organism>
<name>A0A6A3AIQ0_HIBSY</name>
<dbReference type="AlphaFoldDB" id="A0A6A3AIQ0"/>
<gene>
    <name evidence="3" type="ORF">F3Y22_tig00110457pilonHSYRG00181</name>
</gene>
<dbReference type="PANTHER" id="PTHR33179:SF58">
    <property type="entry name" value="OS08G0409500 PROTEIN"/>
    <property type="match status" value="1"/>
</dbReference>
<feature type="compositionally biased region" description="Basic residues" evidence="1">
    <location>
        <begin position="137"/>
        <end position="146"/>
    </location>
</feature>
<sequence>MDSGNSSSMQSSSGGGGDEEYDSVSRPDSVPAFLNNTSGHFNPLSNQHPDEPPTLFDPSANYLNPFSLSLPNNSSLMNFDGVGSRMRLGSEPNTTDLGQGSSLSSQFILGSQGLDQGSFPSPSSMQPRSAHDNGVKNPKKRTRASRRAPTTVLTTDTTNFRAMVQEFTGIPAPPFSGSSYSKRLDLFGSGSGSLYHLRPSAKRLHTAPFASSSSRSLLNNHLLDAATTSNTAMANAFYPSDLGLLKQPQSMQNQSQILSFQSFLDPPPLHPSLSSPGFGVKPIGSSPMPSGDELGLSHGHLTPEAARSRIDSNWNDHGVGLNDSNYGGNEHNSQRVNSCKLNYSASSSAFHHDKGLENVLSRAEGTLDSWICPTD</sequence>
<comment type="caution">
    <text evidence="3">The sequence shown here is derived from an EMBL/GenBank/DDBJ whole genome shotgun (WGS) entry which is preliminary data.</text>
</comment>
<evidence type="ECO:0000313" key="4">
    <source>
        <dbReference type="Proteomes" id="UP000436088"/>
    </source>
</evidence>
<dbReference type="PANTHER" id="PTHR33179">
    <property type="entry name" value="VQ MOTIF-CONTAINING PROTEIN"/>
    <property type="match status" value="1"/>
</dbReference>
<feature type="compositionally biased region" description="Low complexity" evidence="1">
    <location>
        <begin position="1"/>
        <end position="12"/>
    </location>
</feature>
<evidence type="ECO:0000313" key="3">
    <source>
        <dbReference type="EMBL" id="KAE8704424.1"/>
    </source>
</evidence>
<feature type="region of interest" description="Disordered" evidence="1">
    <location>
        <begin position="111"/>
        <end position="151"/>
    </location>
</feature>
<protein>
    <submittedName>
        <fullName evidence="3">Tetratricopeptide repeat-containing protein, putative isoform 1</fullName>
    </submittedName>
</protein>
<dbReference type="EMBL" id="VEPZ02000993">
    <property type="protein sequence ID" value="KAE8704424.1"/>
    <property type="molecule type" value="Genomic_DNA"/>
</dbReference>
<dbReference type="OrthoDB" id="780193at2759"/>
<dbReference type="Pfam" id="PF05678">
    <property type="entry name" value="VQ"/>
    <property type="match status" value="1"/>
</dbReference>
<accession>A0A6A3AIQ0</accession>
<feature type="compositionally biased region" description="Polar residues" evidence="1">
    <location>
        <begin position="34"/>
        <end position="47"/>
    </location>
</feature>
<proteinExistence type="predicted"/>
<dbReference type="InterPro" id="IPR039609">
    <property type="entry name" value="VQ_15/22"/>
</dbReference>
<dbReference type="InterPro" id="IPR008889">
    <property type="entry name" value="VQ"/>
</dbReference>
<reference evidence="3" key="1">
    <citation type="submission" date="2019-09" db="EMBL/GenBank/DDBJ databases">
        <title>Draft genome information of white flower Hibiscus syriacus.</title>
        <authorList>
            <person name="Kim Y.-M."/>
        </authorList>
    </citation>
    <scope>NUCLEOTIDE SEQUENCE [LARGE SCALE GENOMIC DNA]</scope>
    <source>
        <strain evidence="3">YM2019G1</strain>
    </source>
</reference>
<dbReference type="Proteomes" id="UP000436088">
    <property type="component" value="Unassembled WGS sequence"/>
</dbReference>
<keyword evidence="4" id="KW-1185">Reference proteome</keyword>
<feature type="domain" description="VQ" evidence="2">
    <location>
        <begin position="147"/>
        <end position="174"/>
    </location>
</feature>
<feature type="compositionally biased region" description="Polar residues" evidence="1">
    <location>
        <begin position="111"/>
        <end position="127"/>
    </location>
</feature>
<evidence type="ECO:0000256" key="1">
    <source>
        <dbReference type="SAM" id="MobiDB-lite"/>
    </source>
</evidence>
<feature type="region of interest" description="Disordered" evidence="1">
    <location>
        <begin position="1"/>
        <end position="58"/>
    </location>
</feature>
<evidence type="ECO:0000259" key="2">
    <source>
        <dbReference type="Pfam" id="PF05678"/>
    </source>
</evidence>